<evidence type="ECO:0008006" key="3">
    <source>
        <dbReference type="Google" id="ProtNLM"/>
    </source>
</evidence>
<dbReference type="Proteomes" id="UP000594800">
    <property type="component" value="Chromosome"/>
</dbReference>
<evidence type="ECO:0000313" key="1">
    <source>
        <dbReference type="EMBL" id="QPH52227.1"/>
    </source>
</evidence>
<keyword evidence="2" id="KW-1185">Reference proteome</keyword>
<accession>A0A7S9LNF0</accession>
<dbReference type="EMBL" id="CP064942">
    <property type="protein sequence ID" value="QPH52227.1"/>
    <property type="molecule type" value="Genomic_DNA"/>
</dbReference>
<proteinExistence type="predicted"/>
<dbReference type="Gene3D" id="3.10.450.50">
    <property type="match status" value="1"/>
</dbReference>
<dbReference type="AlphaFoldDB" id="A0A7S9LNF0"/>
<organism evidence="1 2">
    <name type="scientific">Pontivivens ytuae</name>
    <dbReference type="NCBI Taxonomy" id="2789856"/>
    <lineage>
        <taxon>Bacteria</taxon>
        <taxon>Pseudomonadati</taxon>
        <taxon>Pseudomonadota</taxon>
        <taxon>Alphaproteobacteria</taxon>
        <taxon>Rhodobacterales</taxon>
        <taxon>Paracoccaceae</taxon>
        <taxon>Pontivivens</taxon>
    </lineage>
</organism>
<dbReference type="KEGG" id="poz:I0K15_10290"/>
<evidence type="ECO:0000313" key="2">
    <source>
        <dbReference type="Proteomes" id="UP000594800"/>
    </source>
</evidence>
<protein>
    <recommendedName>
        <fullName evidence="3">DUF4440 domain-containing protein</fullName>
    </recommendedName>
</protein>
<sequence length="165" mass="17568">MAGALLTATSAAAQTVESLEAAVESYLEARSYDALPIDLAPMRALLADGDIATIETVGGETVTANSANAYITIWEPLLAERAQSQTVTMDSPLTLHAAANIGITGFTARIEGTAADGSAIDERQNVKLFWRPDDAGNWRIFREHLRPEGELTVIEPLEGEAVEGQ</sequence>
<dbReference type="RefSeq" id="WP_196101441.1">
    <property type="nucleotide sequence ID" value="NZ_CP064942.1"/>
</dbReference>
<dbReference type="SUPFAM" id="SSF54427">
    <property type="entry name" value="NTF2-like"/>
    <property type="match status" value="1"/>
</dbReference>
<gene>
    <name evidence="1" type="ORF">I0K15_10290</name>
</gene>
<reference evidence="1 2" key="1">
    <citation type="submission" date="2020-11" db="EMBL/GenBank/DDBJ databases">
        <title>Description of Pontivivens ytuae sp. nov. isolated from deep sea sediment of Mariana Trench.</title>
        <authorList>
            <person name="Wang Z."/>
            <person name="Sun Q.-L."/>
            <person name="Xu X.-D."/>
            <person name="Tang Y.-Z."/>
            <person name="Zhang J."/>
        </authorList>
    </citation>
    <scope>NUCLEOTIDE SEQUENCE [LARGE SCALE GENOMIC DNA]</scope>
    <source>
        <strain evidence="1 2">MT2928</strain>
    </source>
</reference>
<name>A0A7S9LNF0_9RHOB</name>
<dbReference type="InterPro" id="IPR032710">
    <property type="entry name" value="NTF2-like_dom_sf"/>
</dbReference>